<evidence type="ECO:0000313" key="3">
    <source>
        <dbReference type="Proteomes" id="UP000775872"/>
    </source>
</evidence>
<keyword evidence="3" id="KW-1185">Reference proteome</keyword>
<dbReference type="Proteomes" id="UP000775872">
    <property type="component" value="Unassembled WGS sequence"/>
</dbReference>
<accession>A0A9N9W1N5</accession>
<proteinExistence type="predicted"/>
<gene>
    <name evidence="2" type="ORF">CSOL1703_00009484</name>
</gene>
<reference evidence="3" key="1">
    <citation type="submission" date="2019-06" db="EMBL/GenBank/DDBJ databases">
        <authorList>
            <person name="Broberg M."/>
        </authorList>
    </citation>
    <scope>NUCLEOTIDE SEQUENCE [LARGE SCALE GENOMIC DNA]</scope>
</reference>
<reference evidence="2 3" key="2">
    <citation type="submission" date="2021-10" db="EMBL/GenBank/DDBJ databases">
        <authorList>
            <person name="Piombo E."/>
        </authorList>
    </citation>
    <scope>NUCLEOTIDE SEQUENCE [LARGE SCALE GENOMIC DNA]</scope>
</reference>
<evidence type="ECO:0008006" key="4">
    <source>
        <dbReference type="Google" id="ProtNLM"/>
    </source>
</evidence>
<sequence length="462" mass="52191">MPRDIPPANDFNHSDAEGDDESDYEGQGYSVEEAFGNGSKIASTSTKKARGQKSQAARGPTALPAYRGTGFEEYFADPPMTPQEAGQEKEEIYAERIENCINRYRGRRRLQPEHSRYFNEYLFLGGIDTSPAQFRGRDPKALKELTPAQRRQAMSQDVAKSLSEGFYNGDKEKWTVDFTGVAAGFFSNPLLELTGVDPAKVDKAAGVVENFLRYVLQHDVCPEYEDDVKNAMQLCSDARSEWAAVDLLQRKLPGNFNRAAFYSFYVNEDDEEDSGEDKIDQETLDNAKVDFLGSLVLLEDDALFAQHSTAHPKEVYSFFCDVEVVSIHRPEERIAKRFGSLYINDSSLELNPIGSATFVPTTLESDMVCPSMPRPFPEDQMTLYFDDAHLALMKPGMKLKLNVGELNTGFRYIRGVGHVYPSFWTFLPQEMMKHFKPPRPNERPAPSIHTLNQDLEEEGFEE</sequence>
<evidence type="ECO:0000313" key="2">
    <source>
        <dbReference type="EMBL" id="CAH0043593.1"/>
    </source>
</evidence>
<dbReference type="Pfam" id="PF09692">
    <property type="entry name" value="Arb1"/>
    <property type="match status" value="1"/>
</dbReference>
<dbReference type="GO" id="GO:0031047">
    <property type="term" value="P:regulatory ncRNA-mediated gene silencing"/>
    <property type="evidence" value="ECO:0007669"/>
    <property type="project" value="InterPro"/>
</dbReference>
<feature type="region of interest" description="Disordered" evidence="1">
    <location>
        <begin position="435"/>
        <end position="462"/>
    </location>
</feature>
<name>A0A9N9W1N5_9HYPO</name>
<comment type="caution">
    <text evidence="2">The sequence shown here is derived from an EMBL/GenBank/DDBJ whole genome shotgun (WGS) entry which is preliminary data.</text>
</comment>
<dbReference type="InterPro" id="IPR018606">
    <property type="entry name" value="Arb1"/>
</dbReference>
<protein>
    <recommendedName>
        <fullName evidence="4">Argonaute-binding protein 1</fullName>
    </recommendedName>
</protein>
<dbReference type="AlphaFoldDB" id="A0A9N9W1N5"/>
<dbReference type="EMBL" id="CABFOC020000003">
    <property type="protein sequence ID" value="CAH0043593.1"/>
    <property type="molecule type" value="Genomic_DNA"/>
</dbReference>
<evidence type="ECO:0000256" key="1">
    <source>
        <dbReference type="SAM" id="MobiDB-lite"/>
    </source>
</evidence>
<dbReference type="OrthoDB" id="435402at2759"/>
<organism evidence="2 3">
    <name type="scientific">Clonostachys solani</name>
    <dbReference type="NCBI Taxonomy" id="160281"/>
    <lineage>
        <taxon>Eukaryota</taxon>
        <taxon>Fungi</taxon>
        <taxon>Dikarya</taxon>
        <taxon>Ascomycota</taxon>
        <taxon>Pezizomycotina</taxon>
        <taxon>Sordariomycetes</taxon>
        <taxon>Hypocreomycetidae</taxon>
        <taxon>Hypocreales</taxon>
        <taxon>Bionectriaceae</taxon>
        <taxon>Clonostachys</taxon>
    </lineage>
</organism>
<feature type="region of interest" description="Disordered" evidence="1">
    <location>
        <begin position="1"/>
        <end position="65"/>
    </location>
</feature>
<dbReference type="GO" id="GO:0033167">
    <property type="term" value="C:ARC complex"/>
    <property type="evidence" value="ECO:0007669"/>
    <property type="project" value="InterPro"/>
</dbReference>